<evidence type="ECO:0000313" key="2">
    <source>
        <dbReference type="Proteomes" id="UP001164539"/>
    </source>
</evidence>
<sequence>MEKLTNNLSVIQDVLVDVEQRELNNVWVGCWLDHLKDTSYDMEDVFADWNIAMMKFEIHDRLEEREMNYNKVPMPSQLLAWEESRKLLLHNLPTMIMR</sequence>
<reference evidence="1 2" key="1">
    <citation type="journal article" date="2023" name="Science">
        <title>Complex scaffold remodeling in plant triterpene biosynthesis.</title>
        <authorList>
            <person name="De La Pena R."/>
            <person name="Hodgson H."/>
            <person name="Liu J.C."/>
            <person name="Stephenson M.J."/>
            <person name="Martin A.C."/>
            <person name="Owen C."/>
            <person name="Harkess A."/>
            <person name="Leebens-Mack J."/>
            <person name="Jimenez L.E."/>
            <person name="Osbourn A."/>
            <person name="Sattely E.S."/>
        </authorList>
    </citation>
    <scope>NUCLEOTIDE SEQUENCE [LARGE SCALE GENOMIC DNA]</scope>
    <source>
        <strain evidence="2">cv. JPN11</strain>
        <tissue evidence="1">Leaf</tissue>
    </source>
</reference>
<gene>
    <name evidence="1" type="ORF">OWV82_010709</name>
</gene>
<keyword evidence="2" id="KW-1185">Reference proteome</keyword>
<proteinExistence type="predicted"/>
<dbReference type="EMBL" id="CM051398">
    <property type="protein sequence ID" value="KAJ4719091.1"/>
    <property type="molecule type" value="Genomic_DNA"/>
</dbReference>
<dbReference type="Proteomes" id="UP001164539">
    <property type="component" value="Chromosome 5"/>
</dbReference>
<organism evidence="1 2">
    <name type="scientific">Melia azedarach</name>
    <name type="common">Chinaberry tree</name>
    <dbReference type="NCBI Taxonomy" id="155640"/>
    <lineage>
        <taxon>Eukaryota</taxon>
        <taxon>Viridiplantae</taxon>
        <taxon>Streptophyta</taxon>
        <taxon>Embryophyta</taxon>
        <taxon>Tracheophyta</taxon>
        <taxon>Spermatophyta</taxon>
        <taxon>Magnoliopsida</taxon>
        <taxon>eudicotyledons</taxon>
        <taxon>Gunneridae</taxon>
        <taxon>Pentapetalae</taxon>
        <taxon>rosids</taxon>
        <taxon>malvids</taxon>
        <taxon>Sapindales</taxon>
        <taxon>Meliaceae</taxon>
        <taxon>Melia</taxon>
    </lineage>
</organism>
<name>A0ACC1Y5T0_MELAZ</name>
<comment type="caution">
    <text evidence="1">The sequence shown here is derived from an EMBL/GenBank/DDBJ whole genome shotgun (WGS) entry which is preliminary data.</text>
</comment>
<accession>A0ACC1Y5T0</accession>
<protein>
    <submittedName>
        <fullName evidence="1">NB-ARC domain-containing disease resistance protein</fullName>
    </submittedName>
</protein>
<evidence type="ECO:0000313" key="1">
    <source>
        <dbReference type="EMBL" id="KAJ4719091.1"/>
    </source>
</evidence>